<feature type="domain" description="PurE" evidence="19">
    <location>
        <begin position="331"/>
        <end position="477"/>
    </location>
</feature>
<evidence type="ECO:0000256" key="3">
    <source>
        <dbReference type="ARBA" id="ARBA00004747"/>
    </source>
</evidence>
<dbReference type="Gene3D" id="3.40.50.300">
    <property type="entry name" value="P-loop containing nucleotide triphosphate hydrolases"/>
    <property type="match status" value="1"/>
</dbReference>
<evidence type="ECO:0000256" key="5">
    <source>
        <dbReference type="ARBA" id="ARBA00005408"/>
    </source>
</evidence>
<evidence type="ECO:0000256" key="16">
    <source>
        <dbReference type="ARBA" id="ARBA00023268"/>
    </source>
</evidence>
<dbReference type="GO" id="GO:0044206">
    <property type="term" value="P:UMP salvage"/>
    <property type="evidence" value="ECO:0007669"/>
    <property type="project" value="UniProtKB-UniPathway"/>
</dbReference>
<dbReference type="SUPFAM" id="SSF56104">
    <property type="entry name" value="SAICAR synthase-like"/>
    <property type="match status" value="1"/>
</dbReference>
<dbReference type="PROSITE" id="PS01058">
    <property type="entry name" value="SAICAR_SYNTHETASE_2"/>
    <property type="match status" value="1"/>
</dbReference>
<name>A0A2H1WCU2_SPOFR</name>
<feature type="non-terminal residue" evidence="20">
    <location>
        <position position="1"/>
    </location>
</feature>
<evidence type="ECO:0000256" key="1">
    <source>
        <dbReference type="ARBA" id="ARBA00004672"/>
    </source>
</evidence>
<evidence type="ECO:0000256" key="11">
    <source>
        <dbReference type="ARBA" id="ARBA00022755"/>
    </source>
</evidence>
<dbReference type="InterPro" id="IPR000031">
    <property type="entry name" value="PurE_dom"/>
</dbReference>
<dbReference type="Gene3D" id="3.30.470.20">
    <property type="entry name" value="ATP-grasp fold, B domain"/>
    <property type="match status" value="1"/>
</dbReference>
<comment type="similarity">
    <text evidence="6">In the C-terminal section; belongs to the AIR carboxylase family. Class II subfamily.</text>
</comment>
<dbReference type="InterPro" id="IPR018236">
    <property type="entry name" value="SAICAR_synthetase_CS"/>
</dbReference>
<evidence type="ECO:0000256" key="6">
    <source>
        <dbReference type="ARBA" id="ARBA00010478"/>
    </source>
</evidence>
<comment type="pathway">
    <text evidence="3">Purine metabolism; IMP biosynthesis via de novo pathway; 5-amino-1-(5-phospho-D-ribosyl)imidazole-4-carboxylate from 5-amino-1-(5-phospho-D-ribosyl)imidazole (carboxylase route): step 1/1.</text>
</comment>
<keyword evidence="16" id="KW-0511">Multifunctional enzyme</keyword>
<evidence type="ECO:0000256" key="8">
    <source>
        <dbReference type="ARBA" id="ARBA00022598"/>
    </source>
</evidence>
<dbReference type="NCBIfam" id="NF004018">
    <property type="entry name" value="PRK05480.1"/>
    <property type="match status" value="1"/>
</dbReference>
<dbReference type="HAMAP" id="MF_00137">
    <property type="entry name" value="SAICAR_synth"/>
    <property type="match status" value="1"/>
</dbReference>
<dbReference type="FunFam" id="3.40.50.1970:FF:000006">
    <property type="entry name" value="Probable multifunctional protein ADE2"/>
    <property type="match status" value="1"/>
</dbReference>
<evidence type="ECO:0000256" key="7">
    <source>
        <dbReference type="ARBA" id="ARBA00011020"/>
    </source>
</evidence>
<comment type="similarity">
    <text evidence="5">Belongs to the uridine kinase family.</text>
</comment>
<evidence type="ECO:0000259" key="19">
    <source>
        <dbReference type="SMART" id="SM01001"/>
    </source>
</evidence>
<dbReference type="UniPathway" id="UPA00574">
    <property type="reaction ID" value="UER00637"/>
</dbReference>
<evidence type="ECO:0000256" key="14">
    <source>
        <dbReference type="ARBA" id="ARBA00022840"/>
    </source>
</evidence>
<evidence type="ECO:0000256" key="10">
    <source>
        <dbReference type="ARBA" id="ARBA00022741"/>
    </source>
</evidence>
<dbReference type="EMBL" id="ODYU01007812">
    <property type="protein sequence ID" value="SOQ50895.1"/>
    <property type="molecule type" value="Genomic_DNA"/>
</dbReference>
<dbReference type="FunFam" id="3.30.200.20:FF:000183">
    <property type="entry name" value="Probable multifunctional protein ADE2"/>
    <property type="match status" value="1"/>
</dbReference>
<evidence type="ECO:0000256" key="15">
    <source>
        <dbReference type="ARBA" id="ARBA00023239"/>
    </source>
</evidence>
<dbReference type="PANTHER" id="PTHR43599">
    <property type="entry name" value="MULTIFUNCTIONAL PROTEIN ADE2"/>
    <property type="match status" value="1"/>
</dbReference>
<dbReference type="GO" id="GO:0016831">
    <property type="term" value="F:carboxy-lyase activity"/>
    <property type="evidence" value="ECO:0007669"/>
    <property type="project" value="UniProtKB-KW"/>
</dbReference>
<protein>
    <submittedName>
        <fullName evidence="20">SFRICE_003980</fullName>
    </submittedName>
</protein>
<dbReference type="PRINTS" id="PR00988">
    <property type="entry name" value="URIDINKINASE"/>
</dbReference>
<dbReference type="SUPFAM" id="SSF52255">
    <property type="entry name" value="N5-CAIR mutase (phosphoribosylaminoimidazole carboxylase, PurE)"/>
    <property type="match status" value="1"/>
</dbReference>
<gene>
    <name evidence="20" type="ORF">SFRICE_003980</name>
</gene>
<evidence type="ECO:0000256" key="4">
    <source>
        <dbReference type="ARBA" id="ARBA00004784"/>
    </source>
</evidence>
<proteinExistence type="inferred from homology"/>
<comment type="pathway">
    <text evidence="2">Pyrimidine metabolism; UMP biosynthesis via salvage pathway; UMP from uridine: step 1/1.</text>
</comment>
<comment type="pathway">
    <text evidence="1">Purine metabolism; IMP biosynthesis via de novo pathway; 5-amino-1-(5-phospho-D-ribosyl)imidazole-4-carboxamide from 5-amino-1-(5-phospho-D-ribosyl)imidazole-4-carboxylate: step 1/2.</text>
</comment>
<comment type="pathway">
    <text evidence="4">Pyrimidine metabolism; CTP biosynthesis via salvage pathway; CTP from cytidine: step 1/3.</text>
</comment>
<dbReference type="Pfam" id="PF00731">
    <property type="entry name" value="AIRC"/>
    <property type="match status" value="1"/>
</dbReference>
<keyword evidence="10" id="KW-0547">Nucleotide-binding</keyword>
<evidence type="ECO:0000256" key="2">
    <source>
        <dbReference type="ARBA" id="ARBA00004690"/>
    </source>
</evidence>
<keyword evidence="11" id="KW-0658">Purine biosynthesis</keyword>
<keyword evidence="15" id="KW-0456">Lyase</keyword>
<dbReference type="PANTHER" id="PTHR43599:SF3">
    <property type="entry name" value="SI:DKEY-6E2.2"/>
    <property type="match status" value="1"/>
</dbReference>
<keyword evidence="12" id="KW-0418">Kinase</keyword>
<dbReference type="SMART" id="SM01001">
    <property type="entry name" value="AIRC"/>
    <property type="match status" value="1"/>
</dbReference>
<comment type="catalytic activity">
    <reaction evidence="18">
        <text>uridine + ATP = UMP + ADP + H(+)</text>
        <dbReference type="Rhea" id="RHEA:16825"/>
        <dbReference type="ChEBI" id="CHEBI:15378"/>
        <dbReference type="ChEBI" id="CHEBI:16704"/>
        <dbReference type="ChEBI" id="CHEBI:30616"/>
        <dbReference type="ChEBI" id="CHEBI:57865"/>
        <dbReference type="ChEBI" id="CHEBI:456216"/>
        <dbReference type="EC" id="2.7.1.48"/>
    </reaction>
</comment>
<dbReference type="GO" id="GO:0005524">
    <property type="term" value="F:ATP binding"/>
    <property type="evidence" value="ECO:0007669"/>
    <property type="project" value="UniProtKB-KW"/>
</dbReference>
<keyword evidence="8" id="KW-0436">Ligase</keyword>
<keyword evidence="14" id="KW-0067">ATP-binding</keyword>
<dbReference type="FunFam" id="3.30.470.20:FF:000020">
    <property type="entry name" value="Probable multifunctional protein ADE2"/>
    <property type="match status" value="1"/>
</dbReference>
<dbReference type="InterPro" id="IPR000764">
    <property type="entry name" value="Uridine_kinase-like"/>
</dbReference>
<dbReference type="HAMAP" id="MF_02045">
    <property type="entry name" value="PurE_classII"/>
    <property type="match status" value="1"/>
</dbReference>
<dbReference type="GO" id="GO:0004639">
    <property type="term" value="F:phosphoribosylaminoimidazolesuccinocarboxamide synthase activity"/>
    <property type="evidence" value="ECO:0007669"/>
    <property type="project" value="InterPro"/>
</dbReference>
<evidence type="ECO:0000256" key="13">
    <source>
        <dbReference type="ARBA" id="ARBA00022793"/>
    </source>
</evidence>
<dbReference type="CDD" id="cd02023">
    <property type="entry name" value="UMPK"/>
    <property type="match status" value="1"/>
</dbReference>
<evidence type="ECO:0000256" key="17">
    <source>
        <dbReference type="ARBA" id="ARBA00047436"/>
    </source>
</evidence>
<comment type="catalytic activity">
    <reaction evidence="17">
        <text>cytidine + ATP = CMP + ADP + H(+)</text>
        <dbReference type="Rhea" id="RHEA:24674"/>
        <dbReference type="ChEBI" id="CHEBI:15378"/>
        <dbReference type="ChEBI" id="CHEBI:17562"/>
        <dbReference type="ChEBI" id="CHEBI:30616"/>
        <dbReference type="ChEBI" id="CHEBI:60377"/>
        <dbReference type="ChEBI" id="CHEBI:456216"/>
        <dbReference type="EC" id="2.7.1.48"/>
    </reaction>
</comment>
<dbReference type="InterPro" id="IPR028923">
    <property type="entry name" value="SAICAR_synt/ADE2_N"/>
</dbReference>
<organism evidence="20">
    <name type="scientific">Spodoptera frugiperda</name>
    <name type="common">Fall armyworm</name>
    <dbReference type="NCBI Taxonomy" id="7108"/>
    <lineage>
        <taxon>Eukaryota</taxon>
        <taxon>Metazoa</taxon>
        <taxon>Ecdysozoa</taxon>
        <taxon>Arthropoda</taxon>
        <taxon>Hexapoda</taxon>
        <taxon>Insecta</taxon>
        <taxon>Pterygota</taxon>
        <taxon>Neoptera</taxon>
        <taxon>Endopterygota</taxon>
        <taxon>Lepidoptera</taxon>
        <taxon>Glossata</taxon>
        <taxon>Ditrysia</taxon>
        <taxon>Noctuoidea</taxon>
        <taxon>Noctuidae</taxon>
        <taxon>Amphipyrinae</taxon>
        <taxon>Spodoptera</taxon>
    </lineage>
</organism>
<dbReference type="InterPro" id="IPR006083">
    <property type="entry name" value="PRK/URK"/>
</dbReference>
<dbReference type="AlphaFoldDB" id="A0A2H1WCU2"/>
<sequence length="819" mass="91780">TDQNAIVALHYLLSNRAGCVRSERSTWCTSPNTKLYKRPSLCRGTNARPIVLLFPHRSTSGSQKMAHPKEVGGYKLGNLLIEGKTKQVFDLPEVPGHCLLLNKDRITAGDGVKAHDLEGKAAISNQTNAKVFDILKSAGINTAFVKIASPTAFVSKKCDMIPIEWVTRRLATGSFLKRNPGVPEGFRFTPPKQETFYKDDANHDPQWSEEQIVSAKFHINGLTIGQDEVDYMRKATILVFEILEKAWALRDCALIDMKIEFGVDTEGNILLADVIDSDSWRLWPSGDKRLMVDKQVYRNLTTVTAADLDTVKRNFSWVKDQLDFLKPNVHHKVVVFMGSPADQEHCQKIAKAARELGLSVDLRVTSAHKATEETLRIMQQYEDTHGALVFIAVAGRSNGLGPVLSGNTSYPVINCPPPSDKMVQDIWSSLSVPSGLGCATVIYPDSAALMAAQIIGLQDYLVWARLRVKQLHMAAALRKADQKLRNQKCCVSAYCGVLKIRLPVRSIHTYKMADKPTDYSTANGFESKTPFLIGVAGGTASGKSTVCQRIMEKLGQQHKEQTERRVVCISQDSFYRTLTPSERLRAERGQFNFDHPDAFDDKKLLAILKDILAGKKVEIPEYDYITNSISPHRSHTIYPADVVLIEGILVFYFPEVRELFHMKLFVDTDSDTRLARRVPRDIMERGRDLEQVLNQYMNFVKPAFEEFCLPTKKFADVIIPRGADNLVAIDLIVHHIWDIMYKKRASPPKIVNGCNGHQEVDETNGRRMSGSSEDTLMAIDLIVQHISDYLKRSPVDKNLALELGLSSSSDSYWSDISNK</sequence>
<dbReference type="Gene3D" id="3.40.50.1970">
    <property type="match status" value="1"/>
</dbReference>
<keyword evidence="13" id="KW-0210">Decarboxylase</keyword>
<dbReference type="InterPro" id="IPR033626">
    <property type="entry name" value="PurE_classII"/>
</dbReference>
<accession>A0A2H1WCU2</accession>
<evidence type="ECO:0000256" key="12">
    <source>
        <dbReference type="ARBA" id="ARBA00022777"/>
    </source>
</evidence>
<dbReference type="Pfam" id="PF00485">
    <property type="entry name" value="PRK"/>
    <property type="match status" value="1"/>
</dbReference>
<dbReference type="InterPro" id="IPR027417">
    <property type="entry name" value="P-loop_NTPase"/>
</dbReference>
<evidence type="ECO:0000256" key="18">
    <source>
        <dbReference type="ARBA" id="ARBA00048909"/>
    </source>
</evidence>
<evidence type="ECO:0000256" key="9">
    <source>
        <dbReference type="ARBA" id="ARBA00022679"/>
    </source>
</evidence>
<dbReference type="FunFam" id="3.40.50.300:FF:000297">
    <property type="entry name" value="Uridine-cytidine kinase 2"/>
    <property type="match status" value="1"/>
</dbReference>
<dbReference type="GO" id="GO:0004849">
    <property type="term" value="F:uridine kinase activity"/>
    <property type="evidence" value="ECO:0007669"/>
    <property type="project" value="UniProtKB-EC"/>
</dbReference>
<dbReference type="GO" id="GO:0006189">
    <property type="term" value="P:'de novo' IMP biosynthetic process"/>
    <property type="evidence" value="ECO:0007669"/>
    <property type="project" value="UniProtKB-UniPathway"/>
</dbReference>
<reference evidence="20" key="1">
    <citation type="submission" date="2016-07" db="EMBL/GenBank/DDBJ databases">
        <authorList>
            <person name="Bretaudeau A."/>
        </authorList>
    </citation>
    <scope>NUCLEOTIDE SEQUENCE</scope>
    <source>
        <strain evidence="20">Rice</strain>
        <tissue evidence="20">Whole body</tissue>
    </source>
</reference>
<dbReference type="InterPro" id="IPR050089">
    <property type="entry name" value="SAICAR_synthetase"/>
</dbReference>
<dbReference type="GO" id="GO:0005829">
    <property type="term" value="C:cytosol"/>
    <property type="evidence" value="ECO:0007669"/>
    <property type="project" value="TreeGrafter"/>
</dbReference>
<dbReference type="PROSITE" id="PS01057">
    <property type="entry name" value="SAICAR_SYNTHETASE_1"/>
    <property type="match status" value="1"/>
</dbReference>
<dbReference type="Pfam" id="PF01259">
    <property type="entry name" value="SAICAR_synt"/>
    <property type="match status" value="1"/>
</dbReference>
<dbReference type="Gene3D" id="3.30.200.20">
    <property type="entry name" value="Phosphorylase Kinase, domain 1"/>
    <property type="match status" value="1"/>
</dbReference>
<dbReference type="CDD" id="cd01416">
    <property type="entry name" value="SAICAR_synt_Ade5"/>
    <property type="match status" value="1"/>
</dbReference>
<keyword evidence="9" id="KW-0808">Transferase</keyword>
<dbReference type="UniPathway" id="UPA00074">
    <property type="reaction ID" value="UER00130"/>
</dbReference>
<dbReference type="SUPFAM" id="SSF52540">
    <property type="entry name" value="P-loop containing nucleoside triphosphate hydrolases"/>
    <property type="match status" value="1"/>
</dbReference>
<evidence type="ECO:0000313" key="20">
    <source>
        <dbReference type="EMBL" id="SOQ50895.1"/>
    </source>
</evidence>
<comment type="similarity">
    <text evidence="7">In the N-terminal section; belongs to the SAICAR synthetase family.</text>
</comment>